<feature type="transmembrane region" description="Helical" evidence="6">
    <location>
        <begin position="186"/>
        <end position="206"/>
    </location>
</feature>
<keyword evidence="8" id="KW-1185">Reference proteome</keyword>
<keyword evidence="5 6" id="KW-0472">Membrane</keyword>
<dbReference type="EMBL" id="GG693865">
    <property type="protein sequence ID" value="EES53324.1"/>
    <property type="molecule type" value="Genomic_DNA"/>
</dbReference>
<evidence type="ECO:0000256" key="3">
    <source>
        <dbReference type="ARBA" id="ARBA00022692"/>
    </source>
</evidence>
<gene>
    <name evidence="7" type="ORF">UBAL3_79520045</name>
</gene>
<dbReference type="AlphaFoldDB" id="C6HVM7"/>
<feature type="transmembrane region" description="Helical" evidence="6">
    <location>
        <begin position="65"/>
        <end position="86"/>
    </location>
</feature>
<dbReference type="GO" id="GO:0005886">
    <property type="term" value="C:plasma membrane"/>
    <property type="evidence" value="ECO:0007669"/>
    <property type="project" value="UniProtKB-SubCell"/>
</dbReference>
<feature type="transmembrane region" description="Helical" evidence="6">
    <location>
        <begin position="98"/>
        <end position="123"/>
    </location>
</feature>
<feature type="transmembrane region" description="Helical" evidence="6">
    <location>
        <begin position="41"/>
        <end position="59"/>
    </location>
</feature>
<protein>
    <submittedName>
        <fullName evidence="7">Probable hydrogenase-4 membrane component (HyfE)</fullName>
    </submittedName>
</protein>
<evidence type="ECO:0000256" key="1">
    <source>
        <dbReference type="ARBA" id="ARBA00004651"/>
    </source>
</evidence>
<comment type="subcellular location">
    <subcellularLocation>
        <location evidence="1">Cell membrane</location>
        <topology evidence="1">Multi-pass membrane protein</topology>
    </subcellularLocation>
</comment>
<organism evidence="7 8">
    <name type="scientific">Leptospirillum ferrodiazotrophum</name>
    <dbReference type="NCBI Taxonomy" id="412449"/>
    <lineage>
        <taxon>Bacteria</taxon>
        <taxon>Pseudomonadati</taxon>
        <taxon>Nitrospirota</taxon>
        <taxon>Nitrospiria</taxon>
        <taxon>Nitrospirales</taxon>
        <taxon>Nitrospiraceae</taxon>
        <taxon>Leptospirillum</taxon>
    </lineage>
</organism>
<evidence type="ECO:0000256" key="5">
    <source>
        <dbReference type="ARBA" id="ARBA00023136"/>
    </source>
</evidence>
<dbReference type="Proteomes" id="UP000009374">
    <property type="component" value="Unassembled WGS sequence"/>
</dbReference>
<feature type="transmembrane region" description="Helical" evidence="6">
    <location>
        <begin position="12"/>
        <end position="29"/>
    </location>
</feature>
<dbReference type="InterPro" id="IPR038730">
    <property type="entry name" value="HyfE-like"/>
</dbReference>
<keyword evidence="3 6" id="KW-0812">Transmembrane</keyword>
<keyword evidence="4 6" id="KW-1133">Transmembrane helix</keyword>
<evidence type="ECO:0000256" key="6">
    <source>
        <dbReference type="SAM" id="Phobius"/>
    </source>
</evidence>
<evidence type="ECO:0000256" key="4">
    <source>
        <dbReference type="ARBA" id="ARBA00022989"/>
    </source>
</evidence>
<accession>C6HVM7</accession>
<sequence>MAASFVSPPTSPLVGFLGSALLLSSFAMLSMRRMASLVRIFALQGILLTLSTLSVALAAGEPHLFFSALFTLAFKVLLLPILLFRLLERLHIRGEVEVLLNVPTTMVVGLFVVVFSFALAAPISEMANTVSRGLIGVGLAALLLSFLMMITRRKAVTQVLGFLGMENALFFSAINATYGMPMVVELGVAFDVLVGTFVFGIFFFQIRETFESFDLKHMDNTPTE</sequence>
<feature type="transmembrane region" description="Helical" evidence="6">
    <location>
        <begin position="159"/>
        <end position="180"/>
    </location>
</feature>
<proteinExistence type="predicted"/>
<reference evidence="7 8" key="1">
    <citation type="journal article" date="2009" name="Appl. Environ. Microbiol.">
        <title>Community genomic and proteomic analyses of chemoautotrophic iron-oxidizing "Leptospirillum rubarum" (Group II) and "Leptospirillum ferrodiazotrophum" (Group III) bacteria in acid mine drainage biofilms.</title>
        <authorList>
            <person name="Goltsman D.S."/>
            <person name="Denef V.J."/>
            <person name="Singer S.W."/>
            <person name="VerBerkmoes N.C."/>
            <person name="Lefsrud M."/>
            <person name="Mueller R.S."/>
            <person name="Dick G.J."/>
            <person name="Sun C.L."/>
            <person name="Wheeler K.E."/>
            <person name="Zemla A."/>
            <person name="Baker B.J."/>
            <person name="Hauser L."/>
            <person name="Land M."/>
            <person name="Shah M.B."/>
            <person name="Thelen M.P."/>
            <person name="Hettich R.L."/>
            <person name="Banfield J.F."/>
        </authorList>
    </citation>
    <scope>NUCLEOTIDE SEQUENCE [LARGE SCALE GENOMIC DNA]</scope>
</reference>
<dbReference type="PANTHER" id="PTHR38601:SF1">
    <property type="entry name" value="HYDROGENASE-4 COMPONENT E"/>
    <property type="match status" value="1"/>
</dbReference>
<evidence type="ECO:0000313" key="7">
    <source>
        <dbReference type="EMBL" id="EES53324.1"/>
    </source>
</evidence>
<evidence type="ECO:0000313" key="8">
    <source>
        <dbReference type="Proteomes" id="UP000009374"/>
    </source>
</evidence>
<dbReference type="PANTHER" id="PTHR38601">
    <property type="entry name" value="HYDROGENASE-4 COMPONENT E"/>
    <property type="match status" value="1"/>
</dbReference>
<name>C6HVM7_9BACT</name>
<keyword evidence="2" id="KW-1003">Cell membrane</keyword>
<feature type="transmembrane region" description="Helical" evidence="6">
    <location>
        <begin position="129"/>
        <end position="147"/>
    </location>
</feature>
<evidence type="ECO:0000256" key="2">
    <source>
        <dbReference type="ARBA" id="ARBA00022475"/>
    </source>
</evidence>